<gene>
    <name evidence="1" type="ORF">M9H77_22709</name>
</gene>
<dbReference type="EMBL" id="CM044705">
    <property type="protein sequence ID" value="KAI5663386.1"/>
    <property type="molecule type" value="Genomic_DNA"/>
</dbReference>
<sequence>MEYDWYNQSWKRMGSKSKREDDQSKLTRDMHNFYHGGGNGFKAYGGNNHGIEDKGRNMEKELGNFLKDLLISLSLNLSLTCYEVSLVELELFLESSLSHVSIIGAFCFISFRDGLFVDVANVSKFLYCYAFLEDSLLHCGSMFDPSCYDFGVMNNASVESIVVGFGLDGALFDILHVRKVCSECWLCVLFP</sequence>
<comment type="caution">
    <text evidence="1">The sequence shown here is derived from an EMBL/GenBank/DDBJ whole genome shotgun (WGS) entry which is preliminary data.</text>
</comment>
<evidence type="ECO:0000313" key="1">
    <source>
        <dbReference type="EMBL" id="KAI5663386.1"/>
    </source>
</evidence>
<proteinExistence type="predicted"/>
<reference evidence="2" key="1">
    <citation type="journal article" date="2023" name="Nat. Plants">
        <title>Single-cell RNA sequencing provides a high-resolution roadmap for understanding the multicellular compartmentation of specialized metabolism.</title>
        <authorList>
            <person name="Sun S."/>
            <person name="Shen X."/>
            <person name="Li Y."/>
            <person name="Li Y."/>
            <person name="Wang S."/>
            <person name="Li R."/>
            <person name="Zhang H."/>
            <person name="Shen G."/>
            <person name="Guo B."/>
            <person name="Wei J."/>
            <person name="Xu J."/>
            <person name="St-Pierre B."/>
            <person name="Chen S."/>
            <person name="Sun C."/>
        </authorList>
    </citation>
    <scope>NUCLEOTIDE SEQUENCE [LARGE SCALE GENOMIC DNA]</scope>
</reference>
<evidence type="ECO:0000313" key="2">
    <source>
        <dbReference type="Proteomes" id="UP001060085"/>
    </source>
</evidence>
<organism evidence="1 2">
    <name type="scientific">Catharanthus roseus</name>
    <name type="common">Madagascar periwinkle</name>
    <name type="synonym">Vinca rosea</name>
    <dbReference type="NCBI Taxonomy" id="4058"/>
    <lineage>
        <taxon>Eukaryota</taxon>
        <taxon>Viridiplantae</taxon>
        <taxon>Streptophyta</taxon>
        <taxon>Embryophyta</taxon>
        <taxon>Tracheophyta</taxon>
        <taxon>Spermatophyta</taxon>
        <taxon>Magnoliopsida</taxon>
        <taxon>eudicotyledons</taxon>
        <taxon>Gunneridae</taxon>
        <taxon>Pentapetalae</taxon>
        <taxon>asterids</taxon>
        <taxon>lamiids</taxon>
        <taxon>Gentianales</taxon>
        <taxon>Apocynaceae</taxon>
        <taxon>Rauvolfioideae</taxon>
        <taxon>Vinceae</taxon>
        <taxon>Catharanthinae</taxon>
        <taxon>Catharanthus</taxon>
    </lineage>
</organism>
<accession>A0ACC0ARN1</accession>
<protein>
    <submittedName>
        <fullName evidence="1">Uncharacterized protein</fullName>
    </submittedName>
</protein>
<dbReference type="Proteomes" id="UP001060085">
    <property type="component" value="Linkage Group LG05"/>
</dbReference>
<keyword evidence="2" id="KW-1185">Reference proteome</keyword>
<name>A0ACC0ARN1_CATRO</name>